<feature type="domain" description="DUF4224" evidence="1">
    <location>
        <begin position="9"/>
        <end position="47"/>
    </location>
</feature>
<dbReference type="Pfam" id="PF13986">
    <property type="entry name" value="DUF4224"/>
    <property type="match status" value="1"/>
</dbReference>
<dbReference type="InterPro" id="IPR025319">
    <property type="entry name" value="DUF4224"/>
</dbReference>
<dbReference type="AlphaFoldDB" id="A0AAJ2VBC3"/>
<organism evidence="2 3">
    <name type="scientific">Delftia acidovorans</name>
    <name type="common">Pseudomonas acidovorans</name>
    <name type="synonym">Comamonas acidovorans</name>
    <dbReference type="NCBI Taxonomy" id="80866"/>
    <lineage>
        <taxon>Bacteria</taxon>
        <taxon>Pseudomonadati</taxon>
        <taxon>Pseudomonadota</taxon>
        <taxon>Betaproteobacteria</taxon>
        <taxon>Burkholderiales</taxon>
        <taxon>Comamonadaceae</taxon>
        <taxon>Delftia</taxon>
    </lineage>
</organism>
<proteinExistence type="predicted"/>
<sequence length="69" mass="7741">MSSEYLNTQELHQLTGYARSSGQLAWLRLRGIPFKADGPRIIVSRLHVQRWIEGKPTASHAGLNVSAIR</sequence>
<evidence type="ECO:0000313" key="2">
    <source>
        <dbReference type="EMBL" id="MDX4955921.1"/>
    </source>
</evidence>
<dbReference type="RefSeq" id="WP_319075345.1">
    <property type="nucleotide sequence ID" value="NZ_JAWWMZ010000009.1"/>
</dbReference>
<gene>
    <name evidence="2" type="ORF">SGN30_21090</name>
</gene>
<dbReference type="EMBL" id="JAWWMZ010000009">
    <property type="protein sequence ID" value="MDX4955921.1"/>
    <property type="molecule type" value="Genomic_DNA"/>
</dbReference>
<reference evidence="2" key="1">
    <citation type="submission" date="2023-11" db="EMBL/GenBank/DDBJ databases">
        <title>Identification and selenium tolerance of Delftia acidovorans R3-25.</title>
        <authorList>
            <person name="Zhang S."/>
            <person name="Liu Y."/>
            <person name="Guo Y."/>
        </authorList>
    </citation>
    <scope>NUCLEOTIDE SEQUENCE</scope>
    <source>
        <strain evidence="2">R3-25</strain>
    </source>
</reference>
<evidence type="ECO:0000259" key="1">
    <source>
        <dbReference type="Pfam" id="PF13986"/>
    </source>
</evidence>
<comment type="caution">
    <text evidence="2">The sequence shown here is derived from an EMBL/GenBank/DDBJ whole genome shotgun (WGS) entry which is preliminary data.</text>
</comment>
<dbReference type="Proteomes" id="UP001287445">
    <property type="component" value="Unassembled WGS sequence"/>
</dbReference>
<accession>A0AAJ2VBC3</accession>
<name>A0AAJ2VBC3_DELAC</name>
<protein>
    <submittedName>
        <fullName evidence="2">DUF4224 domain-containing protein</fullName>
    </submittedName>
</protein>
<evidence type="ECO:0000313" key="3">
    <source>
        <dbReference type="Proteomes" id="UP001287445"/>
    </source>
</evidence>